<evidence type="ECO:0000256" key="16">
    <source>
        <dbReference type="ARBA" id="ARBA00023170"/>
    </source>
</evidence>
<dbReference type="SMART" id="SM00369">
    <property type="entry name" value="LRR_TYP"/>
    <property type="match status" value="11"/>
</dbReference>
<dbReference type="SUPFAM" id="SSF52058">
    <property type="entry name" value="L domain-like"/>
    <property type="match status" value="3"/>
</dbReference>
<evidence type="ECO:0000256" key="1">
    <source>
        <dbReference type="ARBA" id="ARBA00004170"/>
    </source>
</evidence>
<evidence type="ECO:0000256" key="15">
    <source>
        <dbReference type="ARBA" id="ARBA00023157"/>
    </source>
</evidence>
<evidence type="ECO:0000256" key="20">
    <source>
        <dbReference type="SAM" id="SignalP"/>
    </source>
</evidence>
<evidence type="ECO:0000259" key="22">
    <source>
        <dbReference type="Pfam" id="PF23598"/>
    </source>
</evidence>
<keyword evidence="25" id="KW-1185">Reference proteome</keyword>
<keyword evidence="7" id="KW-0964">Secreted</keyword>
<protein>
    <submittedName>
        <fullName evidence="23">Receptor-like protein</fullName>
    </submittedName>
</protein>
<comment type="similarity">
    <text evidence="18">Belongs to the polygalacturonase-inhibiting protein family.</text>
</comment>
<dbReference type="InterPro" id="IPR003591">
    <property type="entry name" value="Leu-rich_rpt_typical-subtyp"/>
</dbReference>
<dbReference type="InterPro" id="IPR055414">
    <property type="entry name" value="LRR_R13L4/SHOC2-like"/>
</dbReference>
<evidence type="ECO:0000313" key="25">
    <source>
        <dbReference type="Proteomes" id="UP000002051"/>
    </source>
</evidence>
<dbReference type="HOGENOM" id="CLU_000288_18_3_1"/>
<evidence type="ECO:0000256" key="17">
    <source>
        <dbReference type="ARBA" id="ARBA00023180"/>
    </source>
</evidence>
<evidence type="ECO:0000256" key="11">
    <source>
        <dbReference type="ARBA" id="ARBA00022737"/>
    </source>
</evidence>
<keyword evidence="5" id="KW-1003">Cell membrane</keyword>
<comment type="subcellular location">
    <subcellularLocation>
        <location evidence="3">Cell membrane</location>
        <topology evidence="3">Single-pass type I membrane protein</topology>
    </subcellularLocation>
    <subcellularLocation>
        <location evidence="1">Membrane</location>
        <topology evidence="1">Peripheral membrane protein</topology>
    </subcellularLocation>
    <subcellularLocation>
        <location evidence="2">Secreted</location>
        <location evidence="2">Cell wall</location>
    </subcellularLocation>
</comment>
<feature type="compositionally biased region" description="Low complexity" evidence="19">
    <location>
        <begin position="1122"/>
        <end position="1137"/>
    </location>
</feature>
<feature type="domain" description="Disease resistance R13L4/SHOC-2-like LRR" evidence="22">
    <location>
        <begin position="182"/>
        <end position="374"/>
    </location>
</feature>
<evidence type="ECO:0000256" key="7">
    <source>
        <dbReference type="ARBA" id="ARBA00022525"/>
    </source>
</evidence>
<evidence type="ECO:0000256" key="13">
    <source>
        <dbReference type="ARBA" id="ARBA00022989"/>
    </source>
</evidence>
<evidence type="ECO:0000256" key="19">
    <source>
        <dbReference type="SAM" id="MobiDB-lite"/>
    </source>
</evidence>
<dbReference type="PANTHER" id="PTHR48063:SF98">
    <property type="entry name" value="LRR RECEPTOR-LIKE SERINE_THREONINE-PROTEIN KINASE FLS2"/>
    <property type="match status" value="1"/>
</dbReference>
<feature type="domain" description="Leucine-rich repeat-containing N-terminal plant-type" evidence="21">
    <location>
        <begin position="41"/>
        <end position="80"/>
    </location>
</feature>
<gene>
    <name evidence="23" type="ordered locus">MTR_6g034470</name>
</gene>
<dbReference type="Pfam" id="PF08263">
    <property type="entry name" value="LRRNT_2"/>
    <property type="match status" value="1"/>
</dbReference>
<dbReference type="EMBL" id="CM001222">
    <property type="protein sequence ID" value="KEH25796.1"/>
    <property type="molecule type" value="Genomic_DNA"/>
</dbReference>
<evidence type="ECO:0000256" key="4">
    <source>
        <dbReference type="ARBA" id="ARBA00009592"/>
    </source>
</evidence>
<comment type="similarity">
    <text evidence="4">Belongs to the RLP family.</text>
</comment>
<dbReference type="PANTHER" id="PTHR48063">
    <property type="entry name" value="LRR RECEPTOR-LIKE KINASE"/>
    <property type="match status" value="1"/>
</dbReference>
<keyword evidence="9" id="KW-0812">Transmembrane</keyword>
<evidence type="ECO:0000256" key="3">
    <source>
        <dbReference type="ARBA" id="ARBA00004251"/>
    </source>
</evidence>
<evidence type="ECO:0000256" key="14">
    <source>
        <dbReference type="ARBA" id="ARBA00023136"/>
    </source>
</evidence>
<keyword evidence="10 20" id="KW-0732">Signal</keyword>
<evidence type="ECO:0000256" key="5">
    <source>
        <dbReference type="ARBA" id="ARBA00022475"/>
    </source>
</evidence>
<evidence type="ECO:0000256" key="10">
    <source>
        <dbReference type="ARBA" id="ARBA00022729"/>
    </source>
</evidence>
<dbReference type="GO" id="GO:0006952">
    <property type="term" value="P:defense response"/>
    <property type="evidence" value="ECO:0007669"/>
    <property type="project" value="UniProtKB-KW"/>
</dbReference>
<feature type="chain" id="PRO_5014499395" evidence="20">
    <location>
        <begin position="24"/>
        <end position="1143"/>
    </location>
</feature>
<evidence type="ECO:0000256" key="12">
    <source>
        <dbReference type="ARBA" id="ARBA00022821"/>
    </source>
</evidence>
<feature type="region of interest" description="Disordered" evidence="19">
    <location>
        <begin position="1105"/>
        <end position="1143"/>
    </location>
</feature>
<dbReference type="FunFam" id="3.80.10.10:FF:000111">
    <property type="entry name" value="LRR receptor-like serine/threonine-protein kinase ERECTA"/>
    <property type="match status" value="1"/>
</dbReference>
<dbReference type="InterPro" id="IPR046956">
    <property type="entry name" value="RLP23-like"/>
</dbReference>
<keyword evidence="11" id="KW-0677">Repeat</keyword>
<dbReference type="Proteomes" id="UP000002051">
    <property type="component" value="Chromosome 6"/>
</dbReference>
<organism evidence="23 25">
    <name type="scientific">Medicago truncatula</name>
    <name type="common">Barrel medic</name>
    <name type="synonym">Medicago tribuloides</name>
    <dbReference type="NCBI Taxonomy" id="3880"/>
    <lineage>
        <taxon>Eukaryota</taxon>
        <taxon>Viridiplantae</taxon>
        <taxon>Streptophyta</taxon>
        <taxon>Embryophyta</taxon>
        <taxon>Tracheophyta</taxon>
        <taxon>Spermatophyta</taxon>
        <taxon>Magnoliopsida</taxon>
        <taxon>eudicotyledons</taxon>
        <taxon>Gunneridae</taxon>
        <taxon>Pentapetalae</taxon>
        <taxon>rosids</taxon>
        <taxon>fabids</taxon>
        <taxon>Fabales</taxon>
        <taxon>Fabaceae</taxon>
        <taxon>Papilionoideae</taxon>
        <taxon>50 kb inversion clade</taxon>
        <taxon>NPAAA clade</taxon>
        <taxon>Hologalegina</taxon>
        <taxon>IRL clade</taxon>
        <taxon>Trifolieae</taxon>
        <taxon>Medicago</taxon>
    </lineage>
</organism>
<evidence type="ECO:0000256" key="2">
    <source>
        <dbReference type="ARBA" id="ARBA00004191"/>
    </source>
</evidence>
<keyword evidence="12" id="KW-0611">Plant defense</keyword>
<dbReference type="InterPro" id="IPR013210">
    <property type="entry name" value="LRR_N_plant-typ"/>
</dbReference>
<dbReference type="GO" id="GO:0005886">
    <property type="term" value="C:plasma membrane"/>
    <property type="evidence" value="ECO:0007669"/>
    <property type="project" value="UniProtKB-SubCell"/>
</dbReference>
<keyword evidence="6" id="KW-0134">Cell wall</keyword>
<keyword evidence="17" id="KW-0325">Glycoprotein</keyword>
<keyword evidence="16 23" id="KW-0675">Receptor</keyword>
<dbReference type="PRINTS" id="PR00019">
    <property type="entry name" value="LEURICHRPT"/>
</dbReference>
<dbReference type="AlphaFoldDB" id="A0A072U8U4"/>
<evidence type="ECO:0000256" key="8">
    <source>
        <dbReference type="ARBA" id="ARBA00022614"/>
    </source>
</evidence>
<dbReference type="Pfam" id="PF23598">
    <property type="entry name" value="LRR_14"/>
    <property type="match status" value="1"/>
</dbReference>
<dbReference type="InterPro" id="IPR001611">
    <property type="entry name" value="Leu-rich_rpt"/>
</dbReference>
<evidence type="ECO:0000256" key="6">
    <source>
        <dbReference type="ARBA" id="ARBA00022512"/>
    </source>
</evidence>
<evidence type="ECO:0000256" key="18">
    <source>
        <dbReference type="ARBA" id="ARBA00038043"/>
    </source>
</evidence>
<evidence type="ECO:0000313" key="24">
    <source>
        <dbReference type="EnsemblPlants" id="KEH25796"/>
    </source>
</evidence>
<dbReference type="InterPro" id="IPR032675">
    <property type="entry name" value="LRR_dom_sf"/>
</dbReference>
<feature type="signal peptide" evidence="20">
    <location>
        <begin position="1"/>
        <end position="23"/>
    </location>
</feature>
<reference evidence="23 25" key="2">
    <citation type="journal article" date="2014" name="BMC Genomics">
        <title>An improved genome release (version Mt4.0) for the model legume Medicago truncatula.</title>
        <authorList>
            <person name="Tang H."/>
            <person name="Krishnakumar V."/>
            <person name="Bidwell S."/>
            <person name="Rosen B."/>
            <person name="Chan A."/>
            <person name="Zhou S."/>
            <person name="Gentzbittel L."/>
            <person name="Childs K.L."/>
            <person name="Yandell M."/>
            <person name="Gundlach H."/>
            <person name="Mayer K.F."/>
            <person name="Schwartz D.C."/>
            <person name="Town C.D."/>
        </authorList>
    </citation>
    <scope>GENOME REANNOTATION</scope>
    <source>
        <strain evidence="23">A17</strain>
        <strain evidence="24 25">cv. Jemalong A17</strain>
    </source>
</reference>
<keyword evidence="8" id="KW-0433">Leucine-rich repeat</keyword>
<dbReference type="Pfam" id="PF13855">
    <property type="entry name" value="LRR_8"/>
    <property type="match status" value="2"/>
</dbReference>
<accession>A0A072U8U4</accession>
<dbReference type="Gene3D" id="3.80.10.10">
    <property type="entry name" value="Ribonuclease Inhibitor"/>
    <property type="match status" value="6"/>
</dbReference>
<evidence type="ECO:0000256" key="9">
    <source>
        <dbReference type="ARBA" id="ARBA00022692"/>
    </source>
</evidence>
<sequence length="1143" mass="127907">MSKYFLKIFYLLQFLLLLTSGSTHEFKNTTIESVESKCIEREKQALLKFKQSIVDDSYMLSTWKDNNKDGDCCKWKGIECKKETGHVKKLDLRGDDSQFLVGAIDFTSLIVLQNMEYLDLSSNDFPGSHISEQIGSLTKLKYLNLSESLPRGRIPYQIGKLLELEYLDLSGMVYGTKGEIPSQLGNLTRLRYLNLRDNFNIVGEIPCRLGNLSQLQYLDLEGTSLTGVIPFQPGNLPVLQTLKLDVYLDLTNDNIKWLYTLSSLTSLSLRGMYLSFDSSHLQTIMKFFPNLRELRLVEFGLIDNDVASLFHSHSNFSNSLTILDFSSNMLTSSAFQFLSNISLNLQELDLSENNVVLSSHFYPNFPSLVILDLSYNNISSSQFPGIRSFSSKLQKLYLTSCMLTDKSFLVSSTSVVNSSSSLLILDLSSNMLRSSEVFLWAFNFTTRLHSLDLVGNSLEGPIPDGFGKVMNSLEYLYLSYNNLQGDIPSFFSNMCTLHTLDLSNNNLSGEISSLINKNSECNRNIFTNLDLSHNRITGALPECINLLSELEYLNLEGNALEGEINELHLTNFSKLQVLSLSYNSLSLKFPLSWVPPFKLTSLKLASCKLGSSFPSWLQTQRYIVQLDISDTGLNDGVPGWFWNNSHAMILMNMSHNNLIGTIPDFPYKLYESSGVFLNSNQFEGRVPSFLLQVSRLMLSENKFSHLFSFLCDKNSPTTNLVTLDLSNNQIEGQLPNCWNSLSTLLFLDLSNNKLWGKIPQSIGTLDKLEALVLRNNSLTGELSSTLKNCRNLMLLDVGENLLSGSIPSWIGENMQQLIILSMKGNHFSGNIPIHLCYLRHIQLLDVSRNNLSEGIPKCIENFTSLSEKSIYTDETESQIYSTREGFTYLYGSSFEHYVFNTAIFWKGMERGFKHPEMRLNSIDLSSNNLTGEIPKKIGYLVGLVSLNLSRNNLSGKIPSEIGNLVSLDFLDLSRNRFIGKIPSTLSKIDRLEILDLSNNSLSGRIPFGRQLQTLDPSGFEGNLDLCGEPLEKKCPKDATTVNPQGSEIMSMWQGSKCGSKTRRYGSENRVTGGLSYEYIRSQVSCGFENSHETVTHEGISWEPKSLANSAGNGLPEQTFPKSAGISAGKSRASSSGSVGRDIA</sequence>
<keyword evidence="14" id="KW-0472">Membrane</keyword>
<dbReference type="Pfam" id="PF00560">
    <property type="entry name" value="LRR_1"/>
    <property type="match status" value="6"/>
</dbReference>
<reference evidence="24" key="3">
    <citation type="submission" date="2015-04" db="UniProtKB">
        <authorList>
            <consortium name="EnsemblPlants"/>
        </authorList>
    </citation>
    <scope>IDENTIFICATION</scope>
    <source>
        <strain evidence="24">cv. Jemalong A17</strain>
    </source>
</reference>
<evidence type="ECO:0000259" key="21">
    <source>
        <dbReference type="Pfam" id="PF08263"/>
    </source>
</evidence>
<dbReference type="FunFam" id="3.80.10.10:FF:000400">
    <property type="entry name" value="Nuclear pore complex protein NUP107"/>
    <property type="match status" value="1"/>
</dbReference>
<keyword evidence="15" id="KW-1015">Disulfide bond</keyword>
<dbReference type="FunFam" id="3.80.10.10:FF:000213">
    <property type="entry name" value="Tyrosine-sulfated glycopeptide receptor 1"/>
    <property type="match status" value="1"/>
</dbReference>
<dbReference type="EnsemblPlants" id="KEH25796">
    <property type="protein sequence ID" value="KEH25796"/>
    <property type="gene ID" value="MTR_6g034470"/>
</dbReference>
<reference evidence="23 25" key="1">
    <citation type="journal article" date="2011" name="Nature">
        <title>The Medicago genome provides insight into the evolution of rhizobial symbioses.</title>
        <authorList>
            <person name="Young N.D."/>
            <person name="Debelle F."/>
            <person name="Oldroyd G.E."/>
            <person name="Geurts R."/>
            <person name="Cannon S.B."/>
            <person name="Udvardi M.K."/>
            <person name="Benedito V.A."/>
            <person name="Mayer K.F."/>
            <person name="Gouzy J."/>
            <person name="Schoof H."/>
            <person name="Van de Peer Y."/>
            <person name="Proost S."/>
            <person name="Cook D.R."/>
            <person name="Meyers B.C."/>
            <person name="Spannagl M."/>
            <person name="Cheung F."/>
            <person name="De Mita S."/>
            <person name="Krishnakumar V."/>
            <person name="Gundlach H."/>
            <person name="Zhou S."/>
            <person name="Mudge J."/>
            <person name="Bharti A.K."/>
            <person name="Murray J.D."/>
            <person name="Naoumkina M.A."/>
            <person name="Rosen B."/>
            <person name="Silverstein K.A."/>
            <person name="Tang H."/>
            <person name="Rombauts S."/>
            <person name="Zhao P.X."/>
            <person name="Zhou P."/>
            <person name="Barbe V."/>
            <person name="Bardou P."/>
            <person name="Bechner M."/>
            <person name="Bellec A."/>
            <person name="Berger A."/>
            <person name="Berges H."/>
            <person name="Bidwell S."/>
            <person name="Bisseling T."/>
            <person name="Choisne N."/>
            <person name="Couloux A."/>
            <person name="Denny R."/>
            <person name="Deshpande S."/>
            <person name="Dai X."/>
            <person name="Doyle J.J."/>
            <person name="Dudez A.M."/>
            <person name="Farmer A.D."/>
            <person name="Fouteau S."/>
            <person name="Franken C."/>
            <person name="Gibelin C."/>
            <person name="Gish J."/>
            <person name="Goldstein S."/>
            <person name="Gonzalez A.J."/>
            <person name="Green P.J."/>
            <person name="Hallab A."/>
            <person name="Hartog M."/>
            <person name="Hua A."/>
            <person name="Humphray S.J."/>
            <person name="Jeong D.H."/>
            <person name="Jing Y."/>
            <person name="Jocker A."/>
            <person name="Kenton S.M."/>
            <person name="Kim D.J."/>
            <person name="Klee K."/>
            <person name="Lai H."/>
            <person name="Lang C."/>
            <person name="Lin S."/>
            <person name="Macmil S.L."/>
            <person name="Magdelenat G."/>
            <person name="Matthews L."/>
            <person name="McCorrison J."/>
            <person name="Monaghan E.L."/>
            <person name="Mun J.H."/>
            <person name="Najar F.Z."/>
            <person name="Nicholson C."/>
            <person name="Noirot C."/>
            <person name="O'Bleness M."/>
            <person name="Paule C.R."/>
            <person name="Poulain J."/>
            <person name="Prion F."/>
            <person name="Qin B."/>
            <person name="Qu C."/>
            <person name="Retzel E.F."/>
            <person name="Riddle C."/>
            <person name="Sallet E."/>
            <person name="Samain S."/>
            <person name="Samson N."/>
            <person name="Sanders I."/>
            <person name="Saurat O."/>
            <person name="Scarpelli C."/>
            <person name="Schiex T."/>
            <person name="Segurens B."/>
            <person name="Severin A.J."/>
            <person name="Sherrier D.J."/>
            <person name="Shi R."/>
            <person name="Sims S."/>
            <person name="Singer S.R."/>
            <person name="Sinharoy S."/>
            <person name="Sterck L."/>
            <person name="Viollet A."/>
            <person name="Wang B.B."/>
            <person name="Wang K."/>
            <person name="Wang M."/>
            <person name="Wang X."/>
            <person name="Warfsmann J."/>
            <person name="Weissenbach J."/>
            <person name="White D.D."/>
            <person name="White J.D."/>
            <person name="Wiley G.B."/>
            <person name="Wincker P."/>
            <person name="Xing Y."/>
            <person name="Yang L."/>
            <person name="Yao Z."/>
            <person name="Ying F."/>
            <person name="Zhai J."/>
            <person name="Zhou L."/>
            <person name="Zuber A."/>
            <person name="Denarie J."/>
            <person name="Dixon R.A."/>
            <person name="May G.D."/>
            <person name="Schwartz D.C."/>
            <person name="Rogers J."/>
            <person name="Quetier F."/>
            <person name="Town C.D."/>
            <person name="Roe B.A."/>
        </authorList>
    </citation>
    <scope>NUCLEOTIDE SEQUENCE [LARGE SCALE GENOMIC DNA]</scope>
    <source>
        <strain evidence="23">A17</strain>
        <strain evidence="24 25">cv. Jemalong A17</strain>
    </source>
</reference>
<dbReference type="PROSITE" id="PS51450">
    <property type="entry name" value="LRR"/>
    <property type="match status" value="3"/>
</dbReference>
<evidence type="ECO:0000313" key="23">
    <source>
        <dbReference type="EMBL" id="KEH25796.1"/>
    </source>
</evidence>
<proteinExistence type="inferred from homology"/>
<name>A0A072U8U4_MEDTR</name>
<keyword evidence="13" id="KW-1133">Transmembrane helix</keyword>